<dbReference type="AlphaFoldDB" id="A0AAE1F448"/>
<evidence type="ECO:0000256" key="2">
    <source>
        <dbReference type="ARBA" id="ARBA00004496"/>
    </source>
</evidence>
<dbReference type="PANTHER" id="PTHR15641">
    <property type="entry name" value="ELONGATOR COMPLEX PROTEIN 5"/>
    <property type="match status" value="1"/>
</dbReference>
<evidence type="ECO:0000256" key="8">
    <source>
        <dbReference type="ARBA" id="ARBA00023242"/>
    </source>
</evidence>
<name>A0AAE1F448_PETCI</name>
<proteinExistence type="inferred from homology"/>
<dbReference type="GO" id="GO:0002098">
    <property type="term" value="P:tRNA wobble uridine modification"/>
    <property type="evidence" value="ECO:0007669"/>
    <property type="project" value="InterPro"/>
</dbReference>
<dbReference type="GO" id="GO:0000049">
    <property type="term" value="F:tRNA binding"/>
    <property type="evidence" value="ECO:0007669"/>
    <property type="project" value="TreeGrafter"/>
</dbReference>
<accession>A0AAE1F448</accession>
<dbReference type="EMBL" id="JAWQEG010003426">
    <property type="protein sequence ID" value="KAK3866283.1"/>
    <property type="molecule type" value="Genomic_DNA"/>
</dbReference>
<keyword evidence="7" id="KW-0819">tRNA processing</keyword>
<protein>
    <recommendedName>
        <fullName evidence="5">Elongator complex protein 5</fullName>
    </recommendedName>
</protein>
<dbReference type="InterPro" id="IPR019519">
    <property type="entry name" value="Elp5"/>
</dbReference>
<dbReference type="GO" id="GO:0005634">
    <property type="term" value="C:nucleus"/>
    <property type="evidence" value="ECO:0007669"/>
    <property type="project" value="UniProtKB-SubCell"/>
</dbReference>
<feature type="compositionally biased region" description="Acidic residues" evidence="9">
    <location>
        <begin position="280"/>
        <end position="296"/>
    </location>
</feature>
<evidence type="ECO:0000256" key="3">
    <source>
        <dbReference type="ARBA" id="ARBA00005043"/>
    </source>
</evidence>
<reference evidence="10" key="1">
    <citation type="submission" date="2023-10" db="EMBL/GenBank/DDBJ databases">
        <title>Genome assemblies of two species of porcelain crab, Petrolisthes cinctipes and Petrolisthes manimaculis (Anomura: Porcellanidae).</title>
        <authorList>
            <person name="Angst P."/>
        </authorList>
    </citation>
    <scope>NUCLEOTIDE SEQUENCE</scope>
    <source>
        <strain evidence="10">PB745_01</strain>
        <tissue evidence="10">Gill</tissue>
    </source>
</reference>
<dbReference type="GO" id="GO:0033588">
    <property type="term" value="C:elongator holoenzyme complex"/>
    <property type="evidence" value="ECO:0007669"/>
    <property type="project" value="InterPro"/>
</dbReference>
<dbReference type="PANTHER" id="PTHR15641:SF1">
    <property type="entry name" value="ELONGATOR COMPLEX PROTEIN 5"/>
    <property type="match status" value="1"/>
</dbReference>
<comment type="pathway">
    <text evidence="3">tRNA modification; 5-methoxycarbonylmethyl-2-thiouridine-tRNA biosynthesis.</text>
</comment>
<keyword evidence="11" id="KW-1185">Reference proteome</keyword>
<organism evidence="10 11">
    <name type="scientific">Petrolisthes cinctipes</name>
    <name type="common">Flat porcelain crab</name>
    <dbReference type="NCBI Taxonomy" id="88211"/>
    <lineage>
        <taxon>Eukaryota</taxon>
        <taxon>Metazoa</taxon>
        <taxon>Ecdysozoa</taxon>
        <taxon>Arthropoda</taxon>
        <taxon>Crustacea</taxon>
        <taxon>Multicrustacea</taxon>
        <taxon>Malacostraca</taxon>
        <taxon>Eumalacostraca</taxon>
        <taxon>Eucarida</taxon>
        <taxon>Decapoda</taxon>
        <taxon>Pleocyemata</taxon>
        <taxon>Anomura</taxon>
        <taxon>Galatheoidea</taxon>
        <taxon>Porcellanidae</taxon>
        <taxon>Petrolisthes</taxon>
    </lineage>
</organism>
<evidence type="ECO:0000256" key="6">
    <source>
        <dbReference type="ARBA" id="ARBA00022490"/>
    </source>
</evidence>
<evidence type="ECO:0000256" key="5">
    <source>
        <dbReference type="ARBA" id="ARBA00020264"/>
    </source>
</evidence>
<evidence type="ECO:0000256" key="9">
    <source>
        <dbReference type="SAM" id="MobiDB-lite"/>
    </source>
</evidence>
<keyword evidence="8" id="KW-0539">Nucleus</keyword>
<comment type="similarity">
    <text evidence="4">Belongs to the ELP5 family.</text>
</comment>
<evidence type="ECO:0000256" key="1">
    <source>
        <dbReference type="ARBA" id="ARBA00004123"/>
    </source>
</evidence>
<evidence type="ECO:0000256" key="4">
    <source>
        <dbReference type="ARBA" id="ARBA00009567"/>
    </source>
</evidence>
<comment type="subcellular location">
    <subcellularLocation>
        <location evidence="2">Cytoplasm</location>
    </subcellularLocation>
    <subcellularLocation>
        <location evidence="1">Nucleus</location>
    </subcellularLocation>
</comment>
<evidence type="ECO:0000313" key="10">
    <source>
        <dbReference type="EMBL" id="KAK3866283.1"/>
    </source>
</evidence>
<keyword evidence="6" id="KW-0963">Cytoplasm</keyword>
<gene>
    <name evidence="10" type="ORF">Pcinc_028189</name>
</gene>
<sequence>MAKTLLGKLFRVTEVPTPQSFLLTDTVEVCGRGLLYSLVNAHLRLNTDVLYLTTTHSTQDVKSHFMQEGIPGKLIVYDGSKDPCGWDGGKEGVLLNQPLPEIFSDRLTSSGTEDKKVAVVIDRYEHILCSQESLHLIRGLHTLMAKEAVEQVIVYCGRDTVEENTLIALAHIAAVTTHLLPSHPLTCKVVLRKPSGKVIKAHEEFTLTKEQQIQDVQPVKKTTTSLPPVENAEVDTILASQTTFSLTLTEDQRTAKNKLLLPHTRVQQAGVGGQIHYTPDDVDDWDDDDPDDDLDI</sequence>
<feature type="region of interest" description="Disordered" evidence="9">
    <location>
        <begin position="271"/>
        <end position="296"/>
    </location>
</feature>
<dbReference type="Proteomes" id="UP001286313">
    <property type="component" value="Unassembled WGS sequence"/>
</dbReference>
<dbReference type="GO" id="GO:0005829">
    <property type="term" value="C:cytosol"/>
    <property type="evidence" value="ECO:0007669"/>
    <property type="project" value="TreeGrafter"/>
</dbReference>
<comment type="caution">
    <text evidence="10">The sequence shown here is derived from an EMBL/GenBank/DDBJ whole genome shotgun (WGS) entry which is preliminary data.</text>
</comment>
<dbReference type="Pfam" id="PF10483">
    <property type="entry name" value="Elong_Iki1"/>
    <property type="match status" value="1"/>
</dbReference>
<evidence type="ECO:0000313" key="11">
    <source>
        <dbReference type="Proteomes" id="UP001286313"/>
    </source>
</evidence>
<evidence type="ECO:0000256" key="7">
    <source>
        <dbReference type="ARBA" id="ARBA00022694"/>
    </source>
</evidence>